<evidence type="ECO:0000256" key="3">
    <source>
        <dbReference type="SAM" id="SignalP"/>
    </source>
</evidence>
<dbReference type="Proteomes" id="UP000824049">
    <property type="component" value="Unassembled WGS sequence"/>
</dbReference>
<feature type="transmembrane region" description="Helical" evidence="2">
    <location>
        <begin position="155"/>
        <end position="174"/>
    </location>
</feature>
<evidence type="ECO:0000313" key="4">
    <source>
        <dbReference type="EMBL" id="HIZ39629.1"/>
    </source>
</evidence>
<gene>
    <name evidence="4" type="ORF">H9968_06860</name>
</gene>
<feature type="region of interest" description="Disordered" evidence="1">
    <location>
        <begin position="52"/>
        <end position="99"/>
    </location>
</feature>
<protein>
    <submittedName>
        <fullName evidence="4">Stage III sporulation protein AE</fullName>
    </submittedName>
</protein>
<dbReference type="PROSITE" id="PS51257">
    <property type="entry name" value="PROKAR_LIPOPROTEIN"/>
    <property type="match status" value="1"/>
</dbReference>
<feature type="transmembrane region" description="Helical" evidence="2">
    <location>
        <begin position="334"/>
        <end position="357"/>
    </location>
</feature>
<keyword evidence="2" id="KW-0472">Membrane</keyword>
<organism evidence="4 5">
    <name type="scientific">Candidatus Anaerobutyricum stercoris</name>
    <dbReference type="NCBI Taxonomy" id="2838457"/>
    <lineage>
        <taxon>Bacteria</taxon>
        <taxon>Bacillati</taxon>
        <taxon>Bacillota</taxon>
        <taxon>Clostridia</taxon>
        <taxon>Lachnospirales</taxon>
        <taxon>Lachnospiraceae</taxon>
        <taxon>Anaerobutyricum</taxon>
    </lineage>
</organism>
<feature type="transmembrane region" description="Helical" evidence="2">
    <location>
        <begin position="225"/>
        <end position="245"/>
    </location>
</feature>
<feature type="chain" id="PRO_5039587203" evidence="3">
    <location>
        <begin position="30"/>
        <end position="441"/>
    </location>
</feature>
<reference evidence="4" key="1">
    <citation type="journal article" date="2021" name="PeerJ">
        <title>Extensive microbial diversity within the chicken gut microbiome revealed by metagenomics and culture.</title>
        <authorList>
            <person name="Gilroy R."/>
            <person name="Ravi A."/>
            <person name="Getino M."/>
            <person name="Pursley I."/>
            <person name="Horton D.L."/>
            <person name="Alikhan N.F."/>
            <person name="Baker D."/>
            <person name="Gharbi K."/>
            <person name="Hall N."/>
            <person name="Watson M."/>
            <person name="Adriaenssens E.M."/>
            <person name="Foster-Nyarko E."/>
            <person name="Jarju S."/>
            <person name="Secka A."/>
            <person name="Antonio M."/>
            <person name="Oren A."/>
            <person name="Chaudhuri R.R."/>
            <person name="La Ragione R."/>
            <person name="Hildebrand F."/>
            <person name="Pallen M.J."/>
        </authorList>
    </citation>
    <scope>NUCLEOTIDE SEQUENCE</scope>
    <source>
        <strain evidence="4">CHK179-28034</strain>
    </source>
</reference>
<evidence type="ECO:0000256" key="2">
    <source>
        <dbReference type="SAM" id="Phobius"/>
    </source>
</evidence>
<feature type="compositionally biased region" description="Polar residues" evidence="1">
    <location>
        <begin position="61"/>
        <end position="89"/>
    </location>
</feature>
<comment type="caution">
    <text evidence="4">The sequence shown here is derived from an EMBL/GenBank/DDBJ whole genome shotgun (WGS) entry which is preliminary data.</text>
</comment>
<dbReference type="EMBL" id="DXBR01000059">
    <property type="protein sequence ID" value="HIZ39629.1"/>
    <property type="molecule type" value="Genomic_DNA"/>
</dbReference>
<keyword evidence="3" id="KW-0732">Signal</keyword>
<evidence type="ECO:0000256" key="1">
    <source>
        <dbReference type="SAM" id="MobiDB-lite"/>
    </source>
</evidence>
<dbReference type="InterPro" id="IPR014194">
    <property type="entry name" value="Spore_III_AE"/>
</dbReference>
<feature type="signal peptide" evidence="3">
    <location>
        <begin position="1"/>
        <end position="29"/>
    </location>
</feature>
<feature type="transmembrane region" description="Helical" evidence="2">
    <location>
        <begin position="415"/>
        <end position="437"/>
    </location>
</feature>
<keyword evidence="2" id="KW-1133">Transmembrane helix</keyword>
<proteinExistence type="predicted"/>
<feature type="transmembrane region" description="Helical" evidence="2">
    <location>
        <begin position="186"/>
        <end position="205"/>
    </location>
</feature>
<sequence>MKIKRTLLPVALLLSAFLFMTCGCLPVQAAVLPVSGKIGQDVRENVALLESGREAEAETDSPVSQGNGAATDNLPNQEDGEATSNSSGQESEETAESQLDIDALERELESLEEEYEYPDFSAIFDALLDFRFVDALEEAGVWLVETLTYEISTSWVLMGELIGVILFAAAFNNISSSFRQFAIGDSGFLISYFITFTIIFANFTIMANLFEHTVETLSKLLKMVIPVYTLAVTLSGNLSVGVVFYEYFMIVVLVVNWICLTVILPMIQYYLLLELLNNFSARQNISRLCESLYLLLSKSMKFLFVLFFGFHLLETMVVPSFDATKNAVFNRIVGMIPGAGSVVQSVAGTVVGSSIMIKNTMGATAIIFILLLLAIPIIKLLLYCLFYLLLSILLEPVADERFIRCISAAQKSGILLVYTLGITAALFILTIAVTSLATNKV</sequence>
<evidence type="ECO:0000313" key="5">
    <source>
        <dbReference type="Proteomes" id="UP000824049"/>
    </source>
</evidence>
<feature type="transmembrane region" description="Helical" evidence="2">
    <location>
        <begin position="363"/>
        <end position="394"/>
    </location>
</feature>
<dbReference type="AlphaFoldDB" id="A0A9D2EKY4"/>
<feature type="transmembrane region" description="Helical" evidence="2">
    <location>
        <begin position="292"/>
        <end position="313"/>
    </location>
</feature>
<reference evidence="4" key="2">
    <citation type="submission" date="2021-04" db="EMBL/GenBank/DDBJ databases">
        <authorList>
            <person name="Gilroy R."/>
        </authorList>
    </citation>
    <scope>NUCLEOTIDE SEQUENCE</scope>
    <source>
        <strain evidence="4">CHK179-28034</strain>
    </source>
</reference>
<dbReference type="Pfam" id="PF09546">
    <property type="entry name" value="Spore_III_AE"/>
    <property type="match status" value="1"/>
</dbReference>
<feature type="transmembrane region" description="Helical" evidence="2">
    <location>
        <begin position="250"/>
        <end position="272"/>
    </location>
</feature>
<accession>A0A9D2EKY4</accession>
<name>A0A9D2EKY4_9FIRM</name>
<keyword evidence="2" id="KW-0812">Transmembrane</keyword>